<comment type="caution">
    <text evidence="1">The sequence shown here is derived from an EMBL/GenBank/DDBJ whole genome shotgun (WGS) entry which is preliminary data.</text>
</comment>
<dbReference type="InterPro" id="IPR007838">
    <property type="entry name" value="Cell_div_ZapA-like"/>
</dbReference>
<keyword evidence="1" id="KW-0131">Cell cycle</keyword>
<dbReference type="Pfam" id="PF05164">
    <property type="entry name" value="ZapA"/>
    <property type="match status" value="1"/>
</dbReference>
<proteinExistence type="predicted"/>
<evidence type="ECO:0000313" key="1">
    <source>
        <dbReference type="EMBL" id="MBB4617739.1"/>
    </source>
</evidence>
<accession>A0A7W7AIM7</accession>
<protein>
    <submittedName>
        <fullName evidence="1">Cell division protein ZapA</fullName>
    </submittedName>
</protein>
<keyword evidence="1" id="KW-0132">Cell division</keyword>
<dbReference type="AlphaFoldDB" id="A0A7W7AIM7"/>
<evidence type="ECO:0000313" key="2">
    <source>
        <dbReference type="Proteomes" id="UP000574769"/>
    </source>
</evidence>
<sequence>MATITLNIGGRPFPVACRDGEEARLHSLGRMVAERWPAADRAANGQPERAMLYIALMLADALDESESRPPPGSAVSEPALLRIADRLEALADALEQTPPSA</sequence>
<dbReference type="Proteomes" id="UP000574769">
    <property type="component" value="Unassembled WGS sequence"/>
</dbReference>
<gene>
    <name evidence="1" type="ORF">GGQ96_001867</name>
</gene>
<dbReference type="RefSeq" id="WP_184113870.1">
    <property type="nucleotide sequence ID" value="NZ_JACHNY010000003.1"/>
</dbReference>
<keyword evidence="2" id="KW-1185">Reference proteome</keyword>
<dbReference type="InterPro" id="IPR036192">
    <property type="entry name" value="Cell_div_ZapA-like_sf"/>
</dbReference>
<dbReference type="SUPFAM" id="SSF102829">
    <property type="entry name" value="Cell division protein ZapA-like"/>
    <property type="match status" value="1"/>
</dbReference>
<name>A0A7W7AIM7_9SPHN</name>
<dbReference type="EMBL" id="JACHNY010000003">
    <property type="protein sequence ID" value="MBB4617739.1"/>
    <property type="molecule type" value="Genomic_DNA"/>
</dbReference>
<dbReference type="GO" id="GO:0051301">
    <property type="term" value="P:cell division"/>
    <property type="evidence" value="ECO:0007669"/>
    <property type="project" value="UniProtKB-KW"/>
</dbReference>
<reference evidence="1 2" key="1">
    <citation type="submission" date="2020-08" db="EMBL/GenBank/DDBJ databases">
        <title>Genomic Encyclopedia of Type Strains, Phase IV (KMG-IV): sequencing the most valuable type-strain genomes for metagenomic binning, comparative biology and taxonomic classification.</title>
        <authorList>
            <person name="Goeker M."/>
        </authorList>
    </citation>
    <scope>NUCLEOTIDE SEQUENCE [LARGE SCALE GENOMIC DNA]</scope>
    <source>
        <strain evidence="1 2">DSM 15867</strain>
    </source>
</reference>
<organism evidence="1 2">
    <name type="scientific">Sphingomonas abaci</name>
    <dbReference type="NCBI Taxonomy" id="237611"/>
    <lineage>
        <taxon>Bacteria</taxon>
        <taxon>Pseudomonadati</taxon>
        <taxon>Pseudomonadota</taxon>
        <taxon>Alphaproteobacteria</taxon>
        <taxon>Sphingomonadales</taxon>
        <taxon>Sphingomonadaceae</taxon>
        <taxon>Sphingomonas</taxon>
    </lineage>
</organism>